<reference evidence="1" key="1">
    <citation type="journal article" date="2014" name="Int. J. Syst. Evol. Microbiol.">
        <title>Complete genome sequence of Corynebacterium casei LMG S-19264T (=DSM 44701T), isolated from a smear-ripened cheese.</title>
        <authorList>
            <consortium name="US DOE Joint Genome Institute (JGI-PGF)"/>
            <person name="Walter F."/>
            <person name="Albersmeier A."/>
            <person name="Kalinowski J."/>
            <person name="Ruckert C."/>
        </authorList>
    </citation>
    <scope>NUCLEOTIDE SEQUENCE</scope>
    <source>
        <strain evidence="1">JCM 13919</strain>
    </source>
</reference>
<sequence>MIIVRDAIIVIAILFLALTYAHAKETSDDYYRNFWSPKYHAELLDYCSFDKTKCGMDIANRYCQMMGYKKANKAIIANNVGLTHFLGTKGGCKGWECDGFKLIRCEGRFSDEPPKPYSYRYRRFVYPRFDHYRIDWCYETDKQCGRRAAYSYCRRLGYLEVKEFKKEEHVPATKALGNQKLCFGHHCAGFKYITCFR</sequence>
<dbReference type="Proteomes" id="UP000630149">
    <property type="component" value="Unassembled WGS sequence"/>
</dbReference>
<keyword evidence="2" id="KW-1185">Reference proteome</keyword>
<name>A0A917JQL3_9GAMM</name>
<evidence type="ECO:0000313" key="1">
    <source>
        <dbReference type="EMBL" id="GGI78845.1"/>
    </source>
</evidence>
<reference evidence="1" key="2">
    <citation type="submission" date="2020-09" db="EMBL/GenBank/DDBJ databases">
        <authorList>
            <person name="Sun Q."/>
            <person name="Ohkuma M."/>
        </authorList>
    </citation>
    <scope>NUCLEOTIDE SEQUENCE</scope>
    <source>
        <strain evidence="1">JCM 13919</strain>
    </source>
</reference>
<dbReference type="EMBL" id="BMOB01000001">
    <property type="protein sequence ID" value="GGI78845.1"/>
    <property type="molecule type" value="Genomic_DNA"/>
</dbReference>
<dbReference type="AlphaFoldDB" id="A0A917JQL3"/>
<comment type="caution">
    <text evidence="1">The sequence shown here is derived from an EMBL/GenBank/DDBJ whole genome shotgun (WGS) entry which is preliminary data.</text>
</comment>
<accession>A0A917JQL3</accession>
<organism evidence="1 2">
    <name type="scientific">Legionella impletisoli</name>
    <dbReference type="NCBI Taxonomy" id="343510"/>
    <lineage>
        <taxon>Bacteria</taxon>
        <taxon>Pseudomonadati</taxon>
        <taxon>Pseudomonadota</taxon>
        <taxon>Gammaproteobacteria</taxon>
        <taxon>Legionellales</taxon>
        <taxon>Legionellaceae</taxon>
        <taxon>Legionella</taxon>
    </lineage>
</organism>
<protein>
    <submittedName>
        <fullName evidence="1">Uncharacterized protein</fullName>
    </submittedName>
</protein>
<proteinExistence type="predicted"/>
<gene>
    <name evidence="1" type="ORF">GCM10007966_04290</name>
</gene>
<evidence type="ECO:0000313" key="2">
    <source>
        <dbReference type="Proteomes" id="UP000630149"/>
    </source>
</evidence>
<dbReference type="RefSeq" id="WP_131775655.1">
    <property type="nucleotide sequence ID" value="NZ_BMOB01000001.1"/>
</dbReference>
<dbReference type="OrthoDB" id="5639165at2"/>